<dbReference type="EMBL" id="OZ034813">
    <property type="protein sequence ID" value="CAL1352077.1"/>
    <property type="molecule type" value="Genomic_DNA"/>
</dbReference>
<accession>A0AAV2C6F8</accession>
<evidence type="ECO:0000313" key="2">
    <source>
        <dbReference type="EMBL" id="CAL1352077.1"/>
    </source>
</evidence>
<proteinExistence type="predicted"/>
<feature type="compositionally biased region" description="Pro residues" evidence="1">
    <location>
        <begin position="119"/>
        <end position="131"/>
    </location>
</feature>
<feature type="region of interest" description="Disordered" evidence="1">
    <location>
        <begin position="74"/>
        <end position="172"/>
    </location>
</feature>
<evidence type="ECO:0000256" key="1">
    <source>
        <dbReference type="SAM" id="MobiDB-lite"/>
    </source>
</evidence>
<dbReference type="SUPFAM" id="SSF55008">
    <property type="entry name" value="HMA, heavy metal-associated domain"/>
    <property type="match status" value="1"/>
</dbReference>
<protein>
    <submittedName>
        <fullName evidence="2">Uncharacterized protein</fullName>
    </submittedName>
</protein>
<organism evidence="2 3">
    <name type="scientific">Linum trigynum</name>
    <dbReference type="NCBI Taxonomy" id="586398"/>
    <lineage>
        <taxon>Eukaryota</taxon>
        <taxon>Viridiplantae</taxon>
        <taxon>Streptophyta</taxon>
        <taxon>Embryophyta</taxon>
        <taxon>Tracheophyta</taxon>
        <taxon>Spermatophyta</taxon>
        <taxon>Magnoliopsida</taxon>
        <taxon>eudicotyledons</taxon>
        <taxon>Gunneridae</taxon>
        <taxon>Pentapetalae</taxon>
        <taxon>rosids</taxon>
        <taxon>fabids</taxon>
        <taxon>Malpighiales</taxon>
        <taxon>Linaceae</taxon>
        <taxon>Linum</taxon>
    </lineage>
</organism>
<feature type="compositionally biased region" description="Pro residues" evidence="1">
    <location>
        <begin position="147"/>
        <end position="161"/>
    </location>
</feature>
<sequence>MGGEQKLTMMAIKVDLDCYKCRKKIKKVLCRIPQIQNQVYDEKANVVIITVLCCSPEKVMEKICCKGGESVKGIEIVKPPPPKPKEPEKPKEKPKEPEKPKEKPKEPVKPKEKPKEPAKPPPAAKPAPAPAKPKENNDKPPKQTEPAPKPQPAPQPKPAPPSQTEIPIGFPPPAPGPTRTCCRECYEGWGVGPCHSMLGPPPCYDGYGRPVYDNWGGGGCRGGYYGSRGECFSDDNTSGCVVM</sequence>
<dbReference type="PANTHER" id="PTHR47005:SF5">
    <property type="entry name" value="HEAVY METAL TRANSPORT_DETOXIFICATION SUPERFAMILY PROTEIN"/>
    <property type="match status" value="1"/>
</dbReference>
<dbReference type="Proteomes" id="UP001497516">
    <property type="component" value="Chromosome 1"/>
</dbReference>
<gene>
    <name evidence="2" type="ORF">LTRI10_LOCUS73</name>
</gene>
<dbReference type="AlphaFoldDB" id="A0AAV2C6F8"/>
<dbReference type="PANTHER" id="PTHR47005">
    <property type="entry name" value="HEAVY METAL TRANSPORT/DETOXIFICATION SUPERFAMILY PROTEIN"/>
    <property type="match status" value="1"/>
</dbReference>
<evidence type="ECO:0000313" key="3">
    <source>
        <dbReference type="Proteomes" id="UP001497516"/>
    </source>
</evidence>
<dbReference type="GO" id="GO:0046872">
    <property type="term" value="F:metal ion binding"/>
    <property type="evidence" value="ECO:0007669"/>
    <property type="project" value="InterPro"/>
</dbReference>
<reference evidence="2 3" key="1">
    <citation type="submission" date="2024-04" db="EMBL/GenBank/DDBJ databases">
        <authorList>
            <person name="Fracassetti M."/>
        </authorList>
    </citation>
    <scope>NUCLEOTIDE SEQUENCE [LARGE SCALE GENOMIC DNA]</scope>
</reference>
<feature type="compositionally biased region" description="Basic and acidic residues" evidence="1">
    <location>
        <begin position="132"/>
        <end position="142"/>
    </location>
</feature>
<name>A0AAV2C6F8_9ROSI</name>
<keyword evidence="3" id="KW-1185">Reference proteome</keyword>
<dbReference type="InterPro" id="IPR036163">
    <property type="entry name" value="HMA_dom_sf"/>
</dbReference>
<feature type="compositionally biased region" description="Basic and acidic residues" evidence="1">
    <location>
        <begin position="83"/>
        <end position="118"/>
    </location>
</feature>